<reference evidence="1 2" key="1">
    <citation type="submission" date="2018-08" db="EMBL/GenBank/DDBJ databases">
        <authorList>
            <person name="Laetsch R D."/>
            <person name="Stevens L."/>
            <person name="Kumar S."/>
            <person name="Blaxter L. M."/>
        </authorList>
    </citation>
    <scope>NUCLEOTIDE SEQUENCE [LARGE SCALE GENOMIC DNA]</scope>
</reference>
<accession>A0A3P6TE06</accession>
<dbReference type="EMBL" id="UYRX01000521">
    <property type="protein sequence ID" value="VDK83317.1"/>
    <property type="molecule type" value="Genomic_DNA"/>
</dbReference>
<proteinExistence type="predicted"/>
<dbReference type="AlphaFoldDB" id="A0A3P6TE06"/>
<dbReference type="Proteomes" id="UP000277928">
    <property type="component" value="Unassembled WGS sequence"/>
</dbReference>
<sequence>MIQSCCRMPIPRGFLLSSGTYCLKSGIILPVEVAQNQLSVKGHVECITHTISYTIKQLSVFVLHHPP</sequence>
<keyword evidence="2" id="KW-1185">Reference proteome</keyword>
<evidence type="ECO:0000313" key="2">
    <source>
        <dbReference type="Proteomes" id="UP000277928"/>
    </source>
</evidence>
<organism evidence="1 2">
    <name type="scientific">Litomosoides sigmodontis</name>
    <name type="common">Filarial nematode worm</name>
    <dbReference type="NCBI Taxonomy" id="42156"/>
    <lineage>
        <taxon>Eukaryota</taxon>
        <taxon>Metazoa</taxon>
        <taxon>Ecdysozoa</taxon>
        <taxon>Nematoda</taxon>
        <taxon>Chromadorea</taxon>
        <taxon>Rhabditida</taxon>
        <taxon>Spirurina</taxon>
        <taxon>Spiruromorpha</taxon>
        <taxon>Filarioidea</taxon>
        <taxon>Onchocercidae</taxon>
        <taxon>Litomosoides</taxon>
    </lineage>
</organism>
<name>A0A3P6TE06_LITSI</name>
<protein>
    <submittedName>
        <fullName evidence="1">Uncharacterized protein</fullName>
    </submittedName>
</protein>
<gene>
    <name evidence="1" type="ORF">NLS_LOCUS6148</name>
</gene>
<evidence type="ECO:0000313" key="1">
    <source>
        <dbReference type="EMBL" id="VDK83317.1"/>
    </source>
</evidence>